<dbReference type="Proteomes" id="UP001162501">
    <property type="component" value="Chromosome 21"/>
</dbReference>
<accession>A0ACB0ELP8</accession>
<protein>
    <submittedName>
        <fullName evidence="1">Uncharacterized protein</fullName>
    </submittedName>
</protein>
<evidence type="ECO:0000313" key="1">
    <source>
        <dbReference type="EMBL" id="CAI9701016.1"/>
    </source>
</evidence>
<proteinExistence type="predicted"/>
<gene>
    <name evidence="1" type="ORF">MRATA1EN3_LOCUS12229</name>
</gene>
<evidence type="ECO:0000313" key="2">
    <source>
        <dbReference type="Proteomes" id="UP001162501"/>
    </source>
</evidence>
<reference evidence="1" key="1">
    <citation type="submission" date="2023-05" db="EMBL/GenBank/DDBJ databases">
        <authorList>
            <consortium name="ELIXIR-Norway"/>
        </authorList>
    </citation>
    <scope>NUCLEOTIDE SEQUENCE</scope>
</reference>
<sequence length="179" mass="18978">MQTPGPQDPRLRTALALLPCGSALPTGSTKDLPESSPAVLEASAILAPLVTPWLVVALFSELKADSEKSIWRQDWNGDAGDPPTDSRPQWQQLPALLSAPFLVTGMEGHQLGEQEEPAQGTGRGCHELCNFGKSHPGGGRSWPVSPQGEAKSEPARPLRLPGPAQPNPTSALGALRERM</sequence>
<name>A0ACB0ELP8_RANTA</name>
<dbReference type="EMBL" id="OX596105">
    <property type="protein sequence ID" value="CAI9701016.1"/>
    <property type="molecule type" value="Genomic_DNA"/>
</dbReference>
<organism evidence="1 2">
    <name type="scientific">Rangifer tarandus platyrhynchus</name>
    <name type="common">Svalbard reindeer</name>
    <dbReference type="NCBI Taxonomy" id="3082113"/>
    <lineage>
        <taxon>Eukaryota</taxon>
        <taxon>Metazoa</taxon>
        <taxon>Chordata</taxon>
        <taxon>Craniata</taxon>
        <taxon>Vertebrata</taxon>
        <taxon>Euteleostomi</taxon>
        <taxon>Mammalia</taxon>
        <taxon>Eutheria</taxon>
        <taxon>Laurasiatheria</taxon>
        <taxon>Artiodactyla</taxon>
        <taxon>Ruminantia</taxon>
        <taxon>Pecora</taxon>
        <taxon>Cervidae</taxon>
        <taxon>Odocoileinae</taxon>
        <taxon>Rangifer</taxon>
    </lineage>
</organism>